<proteinExistence type="predicted"/>
<accession>A0ACB8Z8T8</accession>
<sequence>MSGRQTAWEARIKIRTADQAGEHLDELYTKETQFGPGSQVKVEPGTFGWRWMGVFLNMFRLVLLKWCTVHWDVWILNRCQCIDRCKHVKYGVYEGLYWVNYGHFLDHKQKEIGLIELDLKAI</sequence>
<reference evidence="1 2" key="2">
    <citation type="journal article" date="2022" name="Mol. Ecol. Resour.">
        <title>The genomes of chicory, endive, great burdock and yacon provide insights into Asteraceae paleo-polyploidization history and plant inulin production.</title>
        <authorList>
            <person name="Fan W."/>
            <person name="Wang S."/>
            <person name="Wang H."/>
            <person name="Wang A."/>
            <person name="Jiang F."/>
            <person name="Liu H."/>
            <person name="Zhao H."/>
            <person name="Xu D."/>
            <person name="Zhang Y."/>
        </authorList>
    </citation>
    <scope>NUCLEOTIDE SEQUENCE [LARGE SCALE GENOMIC DNA]</scope>
    <source>
        <strain evidence="2">cv. Yunnan</strain>
        <tissue evidence="1">Leaves</tissue>
    </source>
</reference>
<reference evidence="2" key="1">
    <citation type="journal article" date="2022" name="Mol. Ecol. Resour.">
        <title>The genomes of chicory, endive, great burdock and yacon provide insights into Asteraceae palaeo-polyploidization history and plant inulin production.</title>
        <authorList>
            <person name="Fan W."/>
            <person name="Wang S."/>
            <person name="Wang H."/>
            <person name="Wang A."/>
            <person name="Jiang F."/>
            <person name="Liu H."/>
            <person name="Zhao H."/>
            <person name="Xu D."/>
            <person name="Zhang Y."/>
        </authorList>
    </citation>
    <scope>NUCLEOTIDE SEQUENCE [LARGE SCALE GENOMIC DNA]</scope>
    <source>
        <strain evidence="2">cv. Yunnan</strain>
    </source>
</reference>
<protein>
    <submittedName>
        <fullName evidence="1">Uncharacterized protein</fullName>
    </submittedName>
</protein>
<dbReference type="EMBL" id="CM042043">
    <property type="protein sequence ID" value="KAI3693901.1"/>
    <property type="molecule type" value="Genomic_DNA"/>
</dbReference>
<dbReference type="Proteomes" id="UP001056120">
    <property type="component" value="Linkage Group LG26"/>
</dbReference>
<evidence type="ECO:0000313" key="1">
    <source>
        <dbReference type="EMBL" id="KAI3693901.1"/>
    </source>
</evidence>
<keyword evidence="2" id="KW-1185">Reference proteome</keyword>
<organism evidence="1 2">
    <name type="scientific">Smallanthus sonchifolius</name>
    <dbReference type="NCBI Taxonomy" id="185202"/>
    <lineage>
        <taxon>Eukaryota</taxon>
        <taxon>Viridiplantae</taxon>
        <taxon>Streptophyta</taxon>
        <taxon>Embryophyta</taxon>
        <taxon>Tracheophyta</taxon>
        <taxon>Spermatophyta</taxon>
        <taxon>Magnoliopsida</taxon>
        <taxon>eudicotyledons</taxon>
        <taxon>Gunneridae</taxon>
        <taxon>Pentapetalae</taxon>
        <taxon>asterids</taxon>
        <taxon>campanulids</taxon>
        <taxon>Asterales</taxon>
        <taxon>Asteraceae</taxon>
        <taxon>Asteroideae</taxon>
        <taxon>Heliantheae alliance</taxon>
        <taxon>Millerieae</taxon>
        <taxon>Smallanthus</taxon>
    </lineage>
</organism>
<evidence type="ECO:0000313" key="2">
    <source>
        <dbReference type="Proteomes" id="UP001056120"/>
    </source>
</evidence>
<gene>
    <name evidence="1" type="ORF">L1987_76856</name>
</gene>
<name>A0ACB8Z8T8_9ASTR</name>
<comment type="caution">
    <text evidence="1">The sequence shown here is derived from an EMBL/GenBank/DDBJ whole genome shotgun (WGS) entry which is preliminary data.</text>
</comment>